<name>A0A6N9NIA1_9FLAO</name>
<evidence type="ECO:0000313" key="1">
    <source>
        <dbReference type="EMBL" id="NBG65552.1"/>
    </source>
</evidence>
<dbReference type="RefSeq" id="WP_160632505.1">
    <property type="nucleotide sequence ID" value="NZ_WWNE01000005.1"/>
</dbReference>
<dbReference type="PANTHER" id="PTHR41913:SF1">
    <property type="entry name" value="DUF1684 DOMAIN-CONTAINING PROTEIN"/>
    <property type="match status" value="1"/>
</dbReference>
<dbReference type="PANTHER" id="PTHR41913">
    <property type="entry name" value="DUF1684 DOMAIN-CONTAINING PROTEIN"/>
    <property type="match status" value="1"/>
</dbReference>
<dbReference type="Proteomes" id="UP000470771">
    <property type="component" value="Unassembled WGS sequence"/>
</dbReference>
<sequence length="199" mass="23030">MRLLFLIAIVCSTLLSFGQTRYEAAKAFQDQLNREFADSLKSPLKTEDRISFKELPFYPIDTNFVVVAKIERIEEVEIFEMETTTNRLPLYSPFYKAAFQIDSFPIELTIYQSEDLKNKEGYENYLFLPFTDATNGTETYGGGRYIDLEITESDILVIDFNRAYNPYCAYNANYSCPIPPRENDIHIPINAGVKYVDKK</sequence>
<dbReference type="Pfam" id="PF07920">
    <property type="entry name" value="DUF1684"/>
    <property type="match status" value="1"/>
</dbReference>
<gene>
    <name evidence="1" type="ORF">GQN54_05455</name>
</gene>
<evidence type="ECO:0000313" key="2">
    <source>
        <dbReference type="Proteomes" id="UP000470771"/>
    </source>
</evidence>
<reference evidence="1 2" key="1">
    <citation type="submission" date="2019-12" db="EMBL/GenBank/DDBJ databases">
        <authorList>
            <person name="Zhao J."/>
        </authorList>
    </citation>
    <scope>NUCLEOTIDE SEQUENCE [LARGE SCALE GENOMIC DNA]</scope>
    <source>
        <strain evidence="1 2">S-15</strain>
    </source>
</reference>
<protein>
    <submittedName>
        <fullName evidence="1">DUF1684 domain-containing protein</fullName>
    </submittedName>
</protein>
<proteinExistence type="predicted"/>
<dbReference type="EMBL" id="WWNE01000005">
    <property type="protein sequence ID" value="NBG65552.1"/>
    <property type="molecule type" value="Genomic_DNA"/>
</dbReference>
<dbReference type="AlphaFoldDB" id="A0A6N9NIA1"/>
<comment type="caution">
    <text evidence="1">The sequence shown here is derived from an EMBL/GenBank/DDBJ whole genome shotgun (WGS) entry which is preliminary data.</text>
</comment>
<accession>A0A6N9NIA1</accession>
<dbReference type="InterPro" id="IPR012467">
    <property type="entry name" value="DUF1684"/>
</dbReference>
<keyword evidence="2" id="KW-1185">Reference proteome</keyword>
<organism evidence="1 2">
    <name type="scientific">Acidiluteibacter ferrifornacis</name>
    <dbReference type="NCBI Taxonomy" id="2692424"/>
    <lineage>
        <taxon>Bacteria</taxon>
        <taxon>Pseudomonadati</taxon>
        <taxon>Bacteroidota</taxon>
        <taxon>Flavobacteriia</taxon>
        <taxon>Flavobacteriales</taxon>
        <taxon>Cryomorphaceae</taxon>
        <taxon>Acidiluteibacter</taxon>
    </lineage>
</organism>